<protein>
    <recommendedName>
        <fullName evidence="7">Alpha-mannosidase</fullName>
        <ecNumber evidence="7">3.2.1.-</ecNumber>
    </recommendedName>
</protein>
<evidence type="ECO:0000256" key="5">
    <source>
        <dbReference type="ARBA" id="ARBA00023157"/>
    </source>
</evidence>
<dbReference type="GO" id="GO:0006013">
    <property type="term" value="P:mannose metabolic process"/>
    <property type="evidence" value="ECO:0007669"/>
    <property type="project" value="InterPro"/>
</dbReference>
<feature type="chain" id="PRO_5017846068" description="Alpha-mannosidase" evidence="7">
    <location>
        <begin position="18"/>
        <end position="1018"/>
    </location>
</feature>
<evidence type="ECO:0000256" key="2">
    <source>
        <dbReference type="ARBA" id="ARBA00022723"/>
    </source>
</evidence>
<evidence type="ECO:0000256" key="6">
    <source>
        <dbReference type="ARBA" id="ARBA00023295"/>
    </source>
</evidence>
<dbReference type="Pfam" id="PF07748">
    <property type="entry name" value="Glyco_hydro_38C"/>
    <property type="match status" value="1"/>
</dbReference>
<dbReference type="GO" id="GO:0005764">
    <property type="term" value="C:lysosome"/>
    <property type="evidence" value="ECO:0007669"/>
    <property type="project" value="TreeGrafter"/>
</dbReference>
<dbReference type="InterPro" id="IPR011682">
    <property type="entry name" value="Glyco_hydro_38_C"/>
</dbReference>
<dbReference type="AlphaFoldDB" id="A0A131Z0M2"/>
<dbReference type="FunFam" id="1.20.1270.50:FF:000003">
    <property type="entry name" value="Alpha-mannosidase"/>
    <property type="match status" value="1"/>
</dbReference>
<name>A0A131Z0M2_RHIAP</name>
<evidence type="ECO:0000256" key="4">
    <source>
        <dbReference type="ARBA" id="ARBA00022833"/>
    </source>
</evidence>
<dbReference type="Gene3D" id="2.60.40.1180">
    <property type="entry name" value="Golgi alpha-mannosidase II"/>
    <property type="match status" value="1"/>
</dbReference>
<dbReference type="Gene3D" id="2.70.98.30">
    <property type="entry name" value="Golgi alpha-mannosidase II, domain 4"/>
    <property type="match status" value="1"/>
</dbReference>
<accession>A0A131Z0M2</accession>
<dbReference type="SMART" id="SM00872">
    <property type="entry name" value="Alpha-mann_mid"/>
    <property type="match status" value="1"/>
</dbReference>
<proteinExistence type="inferred from homology"/>
<reference evidence="9" key="1">
    <citation type="journal article" date="2016" name="Ticks Tick Borne Dis.">
        <title>De novo assembly and annotation of the salivary gland transcriptome of Rhipicephalus appendiculatus male and female ticks during blood feeding.</title>
        <authorList>
            <person name="de Castro M.H."/>
            <person name="de Klerk D."/>
            <person name="Pienaar R."/>
            <person name="Latif A.A."/>
            <person name="Rees D.J."/>
            <person name="Mans B.J."/>
        </authorList>
    </citation>
    <scope>NUCLEOTIDE SEQUENCE</scope>
    <source>
        <tissue evidence="9">Salivary glands</tissue>
    </source>
</reference>
<evidence type="ECO:0000259" key="8">
    <source>
        <dbReference type="SMART" id="SM00872"/>
    </source>
</evidence>
<dbReference type="InterPro" id="IPR011330">
    <property type="entry name" value="Glyco_hydro/deAcase_b/a-brl"/>
</dbReference>
<dbReference type="SUPFAM" id="SSF88688">
    <property type="entry name" value="Families 57/38 glycoside transferase middle domain"/>
    <property type="match status" value="1"/>
</dbReference>
<keyword evidence="6 7" id="KW-0326">Glycosidase</keyword>
<comment type="cofactor">
    <cofactor evidence="7">
        <name>Zn(2+)</name>
        <dbReference type="ChEBI" id="CHEBI:29105"/>
    </cofactor>
    <text evidence="7">Binds 1 zinc ion per subunit.</text>
</comment>
<dbReference type="Gene3D" id="1.20.1270.50">
    <property type="entry name" value="Glycoside hydrolase family 38, central domain"/>
    <property type="match status" value="2"/>
</dbReference>
<dbReference type="Gene3D" id="3.20.110.10">
    <property type="entry name" value="Glycoside hydrolase 38, N terminal domain"/>
    <property type="match status" value="1"/>
</dbReference>
<dbReference type="FunFam" id="2.60.40.1180:FF:000018">
    <property type="entry name" value="Alpha-mannosidase"/>
    <property type="match status" value="1"/>
</dbReference>
<dbReference type="GO" id="GO:0046872">
    <property type="term" value="F:metal ion binding"/>
    <property type="evidence" value="ECO:0007669"/>
    <property type="project" value="UniProtKB-KW"/>
</dbReference>
<evidence type="ECO:0000256" key="3">
    <source>
        <dbReference type="ARBA" id="ARBA00022801"/>
    </source>
</evidence>
<dbReference type="Pfam" id="PF09261">
    <property type="entry name" value="Alpha-mann_mid"/>
    <property type="match status" value="1"/>
</dbReference>
<dbReference type="InterPro" id="IPR037094">
    <property type="entry name" value="Glyco_hydro_38_cen_sf"/>
</dbReference>
<dbReference type="GO" id="GO:0004559">
    <property type="term" value="F:alpha-mannosidase activity"/>
    <property type="evidence" value="ECO:0007669"/>
    <property type="project" value="InterPro"/>
</dbReference>
<keyword evidence="4 7" id="KW-0862">Zinc</keyword>
<dbReference type="SUPFAM" id="SSF74650">
    <property type="entry name" value="Galactose mutarotase-like"/>
    <property type="match status" value="1"/>
</dbReference>
<dbReference type="InterPro" id="IPR013780">
    <property type="entry name" value="Glyco_hydro_b"/>
</dbReference>
<dbReference type="FunFam" id="2.70.98.30:FF:000003">
    <property type="entry name" value="Alpha-mannosidase"/>
    <property type="match status" value="1"/>
</dbReference>
<evidence type="ECO:0000256" key="1">
    <source>
        <dbReference type="ARBA" id="ARBA00009792"/>
    </source>
</evidence>
<dbReference type="SUPFAM" id="SSF88713">
    <property type="entry name" value="Glycoside hydrolase/deacetylase"/>
    <property type="match status" value="1"/>
</dbReference>
<dbReference type="InterPro" id="IPR011013">
    <property type="entry name" value="Gal_mutarotase_sf_dom"/>
</dbReference>
<organism evidence="9">
    <name type="scientific">Rhipicephalus appendiculatus</name>
    <name type="common">Brown ear tick</name>
    <dbReference type="NCBI Taxonomy" id="34631"/>
    <lineage>
        <taxon>Eukaryota</taxon>
        <taxon>Metazoa</taxon>
        <taxon>Ecdysozoa</taxon>
        <taxon>Arthropoda</taxon>
        <taxon>Chelicerata</taxon>
        <taxon>Arachnida</taxon>
        <taxon>Acari</taxon>
        <taxon>Parasitiformes</taxon>
        <taxon>Ixodida</taxon>
        <taxon>Ixodoidea</taxon>
        <taxon>Ixodidae</taxon>
        <taxon>Rhipicephalinae</taxon>
        <taxon>Rhipicephalus</taxon>
        <taxon>Rhipicephalus</taxon>
    </lineage>
</organism>
<dbReference type="InterPro" id="IPR027291">
    <property type="entry name" value="Glyco_hydro_38_N_sf"/>
</dbReference>
<keyword evidence="2 7" id="KW-0479">Metal-binding</keyword>
<dbReference type="InterPro" id="IPR000602">
    <property type="entry name" value="Glyco_hydro_38_N"/>
</dbReference>
<feature type="domain" description="Glycoside hydrolase family 38 central" evidence="8">
    <location>
        <begin position="356"/>
        <end position="429"/>
    </location>
</feature>
<keyword evidence="5" id="KW-1015">Disulfide bond</keyword>
<dbReference type="GO" id="GO:0030246">
    <property type="term" value="F:carbohydrate binding"/>
    <property type="evidence" value="ECO:0007669"/>
    <property type="project" value="InterPro"/>
</dbReference>
<keyword evidence="3 7" id="KW-0378">Hydrolase</keyword>
<sequence length="1018" mass="116223">MLLLSGMLSLVLCSALAGLQHRQAAQRERRHETACIYKACHETKPGFLNVHIVSHTHNDVGWVHTVNFYYRNYVRTILDSVVEELEAKPDRRFIYVEMAFFTRWWEEQTPEKQASVRALIEEGRLEFAGGGWCMNDEATTHYTATVDEMSLGLRWLNATFGRCGRSRVAWQIDPFGHARQEAALFAQMGFDGLFLGRIHLDDKEWRQHTKQMEFLWKADKYIGEKGDIFTGILPNVYWPPTGFCFDVWCVDETLDAYNGQRRAREFLQIIAKQIKHYSTNHTVVTMGMDFHYRDASKWFRNLDSLIHYINAEQVNGSRVHAFYSTPACYLKALHESGLRWPEFSDDFFPYADQDHAYWTGYYTSRPNFKYYARHANGVLQACKQLKVIGQLDDSADVDTLAKAVAVLQHHDAISGTQKQHVAEDYVYMTEIGIKQCEDVFNKAYRRMLLTDAAGTAFQPDICLTFCPLLNISSCEITETADEFFVFVYNPLSTPVQTYARLPVTGDGYEVKELPGQVIEAQLVPVQRKVLRIPERKASTATSEIVFPMQLPPMGVTTYQLRKYEGFTLRDSESSAVFDGGSEAPAIDNGKYRLFLDPVTGLLSRVMLLNTGLEVPFRQSLFAYLAYEGVVEKPSGAYSFNPADDQPIDLGRRVNYSLVKGPLVQEIHQTFSDWVSQVIRLYKDEDIIEFDWVVGPIPFSEGREPSRGKEIISRFQTSIWNNGTFYTDSNGRQTIKRMRNAHRPWTKTIVEPTTYNYYPVVSWIYLKNESHDLQLTVFPDRPQGGSSLHEGELELMLHRRLQYDDSFGVEEPLNEIGVDKRGLVARGTHRVFLGSIEDSERMLRSMANRLVFSPQFAFHKRDRELLDIPVPRASGLQYPLPPNLHLLTLEPVGGNRAIVRLEHLYPGVKDNRLNKPASVSLKNMLVPYTVTAAEETVLSAHEYLRNTTRFHFETRDSVTAPSSSTLLRRLAAHRNAVLGPGTSFPTMTSSPIDDRLFTVTVNPGEIRTFLVTLEPKTLG</sequence>
<dbReference type="PANTHER" id="PTHR11607">
    <property type="entry name" value="ALPHA-MANNOSIDASE"/>
    <property type="match status" value="1"/>
</dbReference>
<dbReference type="Gene3D" id="2.60.40.1360">
    <property type="match status" value="1"/>
</dbReference>
<dbReference type="PANTHER" id="PTHR11607:SF3">
    <property type="entry name" value="LYSOSOMAL ALPHA-MANNOSIDASE"/>
    <property type="match status" value="1"/>
</dbReference>
<dbReference type="InterPro" id="IPR028995">
    <property type="entry name" value="Glyco_hydro_57/38_cen_sf"/>
</dbReference>
<dbReference type="EC" id="3.2.1.-" evidence="7"/>
<evidence type="ECO:0000256" key="7">
    <source>
        <dbReference type="RuleBase" id="RU361199"/>
    </source>
</evidence>
<dbReference type="CDD" id="cd10810">
    <property type="entry name" value="GH38N_AMII_LAM_like"/>
    <property type="match status" value="1"/>
</dbReference>
<dbReference type="EMBL" id="GEDV01004866">
    <property type="protein sequence ID" value="JAP83691.1"/>
    <property type="molecule type" value="Transcribed_RNA"/>
</dbReference>
<dbReference type="FunFam" id="1.20.1270.50:FF:000002">
    <property type="entry name" value="Alpha-mannosidase"/>
    <property type="match status" value="1"/>
</dbReference>
<keyword evidence="7" id="KW-0732">Signal</keyword>
<evidence type="ECO:0000313" key="9">
    <source>
        <dbReference type="EMBL" id="JAP83691.1"/>
    </source>
</evidence>
<dbReference type="InterPro" id="IPR050843">
    <property type="entry name" value="Glycosyl_Hydrlase_38"/>
</dbReference>
<dbReference type="InterPro" id="IPR015341">
    <property type="entry name" value="Glyco_hydro_38_cen"/>
</dbReference>
<comment type="similarity">
    <text evidence="1 7">Belongs to the glycosyl hydrolase 38 family.</text>
</comment>
<feature type="signal peptide" evidence="7">
    <location>
        <begin position="1"/>
        <end position="17"/>
    </location>
</feature>
<dbReference type="Pfam" id="PF01074">
    <property type="entry name" value="Glyco_hydro_38N"/>
    <property type="match status" value="1"/>
</dbReference>